<dbReference type="Gene3D" id="3.90.230.10">
    <property type="entry name" value="Creatinase/methionine aminopeptidase superfamily"/>
    <property type="match status" value="1"/>
</dbReference>
<dbReference type="InterPro" id="IPR029149">
    <property type="entry name" value="Creatin/AminoP/Spt16_N"/>
</dbReference>
<reference evidence="3 4" key="1">
    <citation type="submission" date="2016-11" db="EMBL/GenBank/DDBJ databases">
        <authorList>
            <person name="Jaros S."/>
            <person name="Januszkiewicz K."/>
            <person name="Wedrychowicz H."/>
        </authorList>
    </citation>
    <scope>NUCLEOTIDE SEQUENCE [LARGE SCALE GENOMIC DNA]</scope>
    <source>
        <strain evidence="3 4">DSM 46144</strain>
    </source>
</reference>
<dbReference type="PANTHER" id="PTHR46112:SF3">
    <property type="entry name" value="AMINOPEPTIDASE YPDF"/>
    <property type="match status" value="1"/>
</dbReference>
<dbReference type="InterPro" id="IPR000994">
    <property type="entry name" value="Pept_M24"/>
</dbReference>
<dbReference type="Pfam" id="PF00557">
    <property type="entry name" value="Peptidase_M24"/>
    <property type="match status" value="1"/>
</dbReference>
<evidence type="ECO:0000259" key="1">
    <source>
        <dbReference type="Pfam" id="PF00557"/>
    </source>
</evidence>
<dbReference type="AlphaFoldDB" id="A0A1M7RFT5"/>
<feature type="domain" description="Creatinase N-terminal" evidence="2">
    <location>
        <begin position="24"/>
        <end position="155"/>
    </location>
</feature>
<dbReference type="STRING" id="134849.SAMN05443668_111136"/>
<dbReference type="Gene3D" id="3.40.350.10">
    <property type="entry name" value="Creatinase/prolidase N-terminal domain"/>
    <property type="match status" value="1"/>
</dbReference>
<dbReference type="Proteomes" id="UP000184440">
    <property type="component" value="Unassembled WGS sequence"/>
</dbReference>
<dbReference type="OrthoDB" id="9806388at2"/>
<dbReference type="Pfam" id="PF01321">
    <property type="entry name" value="Creatinase_N"/>
    <property type="match status" value="1"/>
</dbReference>
<name>A0A1M7RFT5_9ACTN</name>
<dbReference type="SUPFAM" id="SSF55920">
    <property type="entry name" value="Creatinase/aminopeptidase"/>
    <property type="match status" value="1"/>
</dbReference>
<dbReference type="GO" id="GO:0004177">
    <property type="term" value="F:aminopeptidase activity"/>
    <property type="evidence" value="ECO:0007669"/>
    <property type="project" value="UniProtKB-KW"/>
</dbReference>
<dbReference type="SUPFAM" id="SSF53092">
    <property type="entry name" value="Creatinase/prolidase N-terminal domain"/>
    <property type="match status" value="1"/>
</dbReference>
<dbReference type="InterPro" id="IPR000587">
    <property type="entry name" value="Creatinase_N"/>
</dbReference>
<proteinExistence type="predicted"/>
<dbReference type="RefSeq" id="WP_073261815.1">
    <property type="nucleotide sequence ID" value="NZ_FRCS01000011.1"/>
</dbReference>
<dbReference type="EMBL" id="FRCS01000011">
    <property type="protein sequence ID" value="SHN45100.1"/>
    <property type="molecule type" value="Genomic_DNA"/>
</dbReference>
<accession>A0A1M7RFT5</accession>
<keyword evidence="3" id="KW-0031">Aminopeptidase</keyword>
<organism evidence="3 4">
    <name type="scientific">Cryptosporangium aurantiacum</name>
    <dbReference type="NCBI Taxonomy" id="134849"/>
    <lineage>
        <taxon>Bacteria</taxon>
        <taxon>Bacillati</taxon>
        <taxon>Actinomycetota</taxon>
        <taxon>Actinomycetes</taxon>
        <taxon>Cryptosporangiales</taxon>
        <taxon>Cryptosporangiaceae</taxon>
        <taxon>Cryptosporangium</taxon>
    </lineage>
</organism>
<gene>
    <name evidence="3" type="ORF">SAMN05443668_111136</name>
</gene>
<keyword evidence="4" id="KW-1185">Reference proteome</keyword>
<evidence type="ECO:0000313" key="4">
    <source>
        <dbReference type="Proteomes" id="UP000184440"/>
    </source>
</evidence>
<dbReference type="InterPro" id="IPR050659">
    <property type="entry name" value="Peptidase_M24B"/>
</dbReference>
<keyword evidence="3" id="KW-0645">Protease</keyword>
<dbReference type="InterPro" id="IPR036005">
    <property type="entry name" value="Creatinase/aminopeptidase-like"/>
</dbReference>
<protein>
    <submittedName>
        <fullName evidence="3">Xaa-Pro aminopeptidase</fullName>
    </submittedName>
</protein>
<evidence type="ECO:0000313" key="3">
    <source>
        <dbReference type="EMBL" id="SHN45100.1"/>
    </source>
</evidence>
<keyword evidence="3" id="KW-0378">Hydrolase</keyword>
<feature type="domain" description="Peptidase M24" evidence="1">
    <location>
        <begin position="166"/>
        <end position="361"/>
    </location>
</feature>
<evidence type="ECO:0000259" key="2">
    <source>
        <dbReference type="Pfam" id="PF01321"/>
    </source>
</evidence>
<dbReference type="PANTHER" id="PTHR46112">
    <property type="entry name" value="AMINOPEPTIDASE"/>
    <property type="match status" value="1"/>
</dbReference>
<sequence length="379" mass="40296">MTQAPYRPWPRRSPAVDAEDLRSRLERATGEAARSGFDGILATPGPDLRYLCGYTPASGADRLTVLVLSPGQDPTLVVPRRDERAAAASPAAAALTVVAWDDTDGPYRPLSDLLDPAGVYAVSDSAWARHLLGIERVAPAVVFHPVSEALPMLRALKGEEEVAQLEMAAAAVDFAYADVVQGRFAGRTEQEVTADLARCLYGRGHSRVDAAVATGPSGADPLHTPGHRPIQFGDAVVLRLGGVVDGYRADLVRTVSVGPPSPELHRFHDAVYRAQQAATDAVRPGVPGQDIERAARRVLLDAGHAKAHCAAHGVGLTADEPPWPVEGDVQPLNVGMCFAFEVGVHLTGRFGVRLGDVVTVTRAGRRVLNRAPHELAVVY</sequence>